<dbReference type="PANTHER" id="PTHR46579">
    <property type="entry name" value="F5/8 TYPE C DOMAIN-CONTAINING PROTEIN-RELATED"/>
    <property type="match status" value="1"/>
</dbReference>
<proteinExistence type="predicted"/>
<dbReference type="PANTHER" id="PTHR46579:SF2">
    <property type="entry name" value="C2H2-TYPE DOMAIN-CONTAINING PROTEIN"/>
    <property type="match status" value="1"/>
</dbReference>
<reference evidence="2" key="1">
    <citation type="submission" date="2020-12" db="EMBL/GenBank/DDBJ databases">
        <title>Metabolic potential, ecology and presence of endohyphal bacteria is reflected in genomic diversity of Mucoromycotina.</title>
        <authorList>
            <person name="Muszewska A."/>
            <person name="Okrasinska A."/>
            <person name="Steczkiewicz K."/>
            <person name="Drgas O."/>
            <person name="Orlowska M."/>
            <person name="Perlinska-Lenart U."/>
            <person name="Aleksandrzak-Piekarczyk T."/>
            <person name="Szatraj K."/>
            <person name="Zielenkiewicz U."/>
            <person name="Pilsyk S."/>
            <person name="Malc E."/>
            <person name="Mieczkowski P."/>
            <person name="Kruszewska J.S."/>
            <person name="Biernat P."/>
            <person name="Pawlowska J."/>
        </authorList>
    </citation>
    <scope>NUCLEOTIDE SEQUENCE</scope>
    <source>
        <strain evidence="2">WA0000017839</strain>
    </source>
</reference>
<keyword evidence="3" id="KW-1185">Reference proteome</keyword>
<dbReference type="OrthoDB" id="2237231at2759"/>
<evidence type="ECO:0000256" key="1">
    <source>
        <dbReference type="SAM" id="MobiDB-lite"/>
    </source>
</evidence>
<evidence type="ECO:0000313" key="2">
    <source>
        <dbReference type="EMBL" id="KAG2192823.1"/>
    </source>
</evidence>
<feature type="compositionally biased region" description="Acidic residues" evidence="1">
    <location>
        <begin position="71"/>
        <end position="96"/>
    </location>
</feature>
<organism evidence="2 3">
    <name type="scientific">Mucor saturninus</name>
    <dbReference type="NCBI Taxonomy" id="64648"/>
    <lineage>
        <taxon>Eukaryota</taxon>
        <taxon>Fungi</taxon>
        <taxon>Fungi incertae sedis</taxon>
        <taxon>Mucoromycota</taxon>
        <taxon>Mucoromycotina</taxon>
        <taxon>Mucoromycetes</taxon>
        <taxon>Mucorales</taxon>
        <taxon>Mucorineae</taxon>
        <taxon>Mucoraceae</taxon>
        <taxon>Mucor</taxon>
    </lineage>
</organism>
<gene>
    <name evidence="2" type="ORF">INT47_005863</name>
</gene>
<name>A0A8H7QJN6_9FUNG</name>
<dbReference type="Pfam" id="PF02992">
    <property type="entry name" value="Transposase_21"/>
    <property type="match status" value="1"/>
</dbReference>
<dbReference type="EMBL" id="JAEPRD010000266">
    <property type="protein sequence ID" value="KAG2192823.1"/>
    <property type="molecule type" value="Genomic_DNA"/>
</dbReference>
<evidence type="ECO:0000313" key="3">
    <source>
        <dbReference type="Proteomes" id="UP000603453"/>
    </source>
</evidence>
<accession>A0A8H7QJN6</accession>
<dbReference type="InterPro" id="IPR004242">
    <property type="entry name" value="Transposase_21"/>
</dbReference>
<comment type="caution">
    <text evidence="2">The sequence shown here is derived from an EMBL/GenBank/DDBJ whole genome shotgun (WGS) entry which is preliminary data.</text>
</comment>
<dbReference type="AlphaFoldDB" id="A0A8H7QJN6"/>
<dbReference type="Proteomes" id="UP000603453">
    <property type="component" value="Unassembled WGS sequence"/>
</dbReference>
<sequence>MGPIKNTSAYHDCKCSECRKGPNGYKTVTRNTLLYHTKADKRTALILASDMEVDSSNNYATTPIAVASNQDNDDTEDESGEEDLGQESDEDDVNEDIEPEEDPFVAFSNNAHLPTDPLAFIFFLTVFLLHGKYLTDEGCELLMVMLNIALKLANSEYKFPVRAETFVSWCNLGATVYHGMKEHVSCTACHAVHPYDTEVEKNQLIGKNCSSVEPFPGSTLCGNRLFSEFFFLREGFVDHVRRWKSRTVIPGIMSDVYDGSVWRDFKMDPTDDIPYVQQSDFNLMLTINCDWFQLYTNSVYSCGGIYLTIQNLPRDVRNLRKNVVLVCLLPGPGEPETFQMNHYLRLLNDELLLLSNGVQIQTRNHGIVTVKAALTMVACDLPATRKVIGMTSHNSTNACNYCTHLFESIPGHTHRRNYADAPRNDDSIVRDPVTHRLDAEIWRIATTATARTNLKKTNGVRYSELLRLPYFNPIKFVAVDICHNTFMGTAKRMMQPLITKDHLKEMSKSSSQKFVLPFGYDGLSMSRKMTVGDVGFGHVKSDEFKTWVLAMPPYLLSMRLPKEYYDNSMDFVAANVYLSSPMISLEDVDLMHDHMKKFLNDFVTTYNDPTLFVSNMHFHSHLRENLLRFDPGPSSWIFNFERYNCDIKSIKTNRKGAVEKTLMLKFLRAVHAKDYYSTPNSHMILAADDNKTMEILFSGGNIHGYNNVHPWVEQEYVDSLDAFSLNEFFAINHGHQLCYGYEQLPPSAIRRMKVKDAILMDLAMFDHLLDYYTEAYSCTYSALTTDRNVYPFGTLDLFGSVYNSIESSCTNACGSYIREFYRLNYDNDIIIENETVGDRAARHYKCLSNSGDLQPAQVMMFFRHSADVLGDDNVVEKIMDTFALVR</sequence>
<feature type="region of interest" description="Disordered" evidence="1">
    <location>
        <begin position="63"/>
        <end position="96"/>
    </location>
</feature>
<protein>
    <submittedName>
        <fullName evidence="2">Uncharacterized protein</fullName>
    </submittedName>
</protein>